<feature type="region of interest" description="Disordered" evidence="1">
    <location>
        <begin position="1141"/>
        <end position="1160"/>
    </location>
</feature>
<dbReference type="FunCoup" id="A0A5N4B627">
    <property type="interactions" value="2"/>
</dbReference>
<feature type="compositionally biased region" description="Low complexity" evidence="1">
    <location>
        <begin position="1241"/>
        <end position="1251"/>
    </location>
</feature>
<evidence type="ECO:0000256" key="2">
    <source>
        <dbReference type="SAM" id="SignalP"/>
    </source>
</evidence>
<protein>
    <submittedName>
        <fullName evidence="3">Uncharacterized protein</fullName>
    </submittedName>
</protein>
<feature type="compositionally biased region" description="Low complexity" evidence="1">
    <location>
        <begin position="1144"/>
        <end position="1158"/>
    </location>
</feature>
<feature type="compositionally biased region" description="Polar residues" evidence="1">
    <location>
        <begin position="796"/>
        <end position="821"/>
    </location>
</feature>
<reference evidence="3 4" key="1">
    <citation type="journal article" date="2018" name="Elife">
        <title>Firefly genomes illuminate parallel origins of bioluminescence in beetles.</title>
        <authorList>
            <person name="Fallon T.R."/>
            <person name="Lower S.E."/>
            <person name="Chang C.H."/>
            <person name="Bessho-Uehara M."/>
            <person name="Martin G.J."/>
            <person name="Bewick A.J."/>
            <person name="Behringer M."/>
            <person name="Debat H.J."/>
            <person name="Wong I."/>
            <person name="Day J.C."/>
            <person name="Suvorov A."/>
            <person name="Silva C.J."/>
            <person name="Stanger-Hall K.F."/>
            <person name="Hall D.W."/>
            <person name="Schmitz R.J."/>
            <person name="Nelson D.R."/>
            <person name="Lewis S.M."/>
            <person name="Shigenobu S."/>
            <person name="Bybee S.M."/>
            <person name="Larracuente A.M."/>
            <person name="Oba Y."/>
            <person name="Weng J.K."/>
        </authorList>
    </citation>
    <scope>NUCLEOTIDE SEQUENCE [LARGE SCALE GENOMIC DNA]</scope>
    <source>
        <strain evidence="3">1611_PpyrPB1</strain>
        <tissue evidence="3">Whole body</tissue>
    </source>
</reference>
<sequence length="1655" mass="187113">MIPKEDIFRCVFFATFLLTAKSQNAYDTNDWVPIANKCPSCSTKDAVIEQKPTGRVLNLHEPVRDKFFPEEHVVRTKKSNNDQYLREVSPPAINKPFQRQPEFRQQSFQSKPNFQTQLNEGEILNQFFAPANFEQQRQPHLLFQQFPSQFIFPPENPPFAYRNQFPHPPLLKNPLLFPPEQTRLNSNFAFQEQNALNYTKPNSFQSLNPEIINQALSPDIVTSSNTNFREVPVRNTSPKPSGDSVQLLYVPVDSLNKRILPSQSQTVKQEVPFQPAQFNPTQDFRQLPTLQAQQPPTLLNNNFQNRQTELSHEQAHKQQQLLSIQHDFAQQALDALNLQLQLQRGQLPTVVQQRIPLPTTTTTTPVPIITEPSTKKPKPHQPPLAVYMGGHGDVTVSDVLNLLKNAKTISVQDAVGPNSPQVFVGPHNLEAPDGYVKFDLPYLSSLGSNRIERKVDQLPFFVAPVSYKAPTGYSKIPLPAPHVGSVVVSQKDQDRSQDPTFIGSSDVNQFLNPVDNGPIHRFNPTHSTASPSFLKQTINEYELAQINHQFQPQAEFQQEAGAHEYEDSNNFQAQPEFSHTTASAVPQTHLLQNIPKEADTTRFQQYQNNRFVATSQPIATHQFAPLPESERLKSAVPTRASHYATFSSNAFGNDYVQDFRQSSRSPPRTTSEISLDTPPAPTRSIPTHSESFVSAPKEKTDGSSLSQVRPIDNNKYVEFRDHIAQNNFDQYQQNHQEIFQNKKQVKPMEIINGPLLEPSYLQLNEEGEYVPMKSNHHISHKLSQQPLVQDVQVQDTPSSTTEVNRQKQSFTSVPTIQSQPEYSFRPRQRVSPPQQNVILDSVTEDQAQEDFRLPPELPTIHPEIHSLINNLQDQSIRPLLVPALIAPTHDTSSGQQPIFHSSSTEPPYITTTPVIHTTTQPTSTTTAYRQRQRGRQRAKVSTTTYATPSRRTQQPRTRRPLNIRTTTVNYQEEYPEYSPTRASRVKGGYSEEYYHTPEPTQRSTSRQRIRTRGRTTPAPPPETPNLTERAFNQPELISGFEASPVQPHSYMQFEHQIIPTHGSTEAPVIISKPEPQQNQMNVDVIIKHPVEPVIISEPEGDSHYVRFSSNIDTSNIVTQQAQETTTPSYVRINAKGRVRSRIRSTTTSTTTPSTTTTTAKEEPQEFYGFFRPPNFNSPQVSFYSPTHGIVTRRPTYISSNSVIYDDQPVENSNNVDIYSTNNLIPSSPTFVGELITKYTPTTERTTTEVPTSKPTRPKFRTRVRVPSRKVTEDGRQQSTTPPSEVRIRTRGRSHFVSPKIRDHNQSEDEEVEGGNYPKLFPKSTERPSFQITIEPIVEESSIDEDQIPYSSIHRPKFVITNSNGTRIVNDLIIDRKVIESQEQPVPIPAVSENESTEVNDGKSLMDDILSELDKIQDENESVTNKPDAYQEHDGIYNHKPKGRRRGVWRLVKRPVESFETAESQYVGKISANTLPFNSDGKEKVYDVDKLVSTESNTKPVEVETTATPVEVRTTPFILATPEESFLDSFYKMFDSVGPYEETVESTTKPTTTEPQTTQDVGVTSTELPPVEIQLTTTLPTTQNVTESTTVLVEQKQESSTEPATTLPPTTYPQTESTQPQIWDVKTSTATEISHETEICYRGKCIKSSRNNQLGM</sequence>
<gene>
    <name evidence="3" type="ORF">PPYR_01780</name>
</gene>
<feature type="region of interest" description="Disordered" evidence="1">
    <location>
        <begin position="911"/>
        <end position="960"/>
    </location>
</feature>
<feature type="region of interest" description="Disordered" evidence="1">
    <location>
        <begin position="1303"/>
        <end position="1323"/>
    </location>
</feature>
<evidence type="ECO:0000256" key="1">
    <source>
        <dbReference type="SAM" id="MobiDB-lite"/>
    </source>
</evidence>
<feature type="compositionally biased region" description="Low complexity" evidence="1">
    <location>
        <begin position="1544"/>
        <end position="1558"/>
    </location>
</feature>
<evidence type="ECO:0000313" key="4">
    <source>
        <dbReference type="Proteomes" id="UP000327044"/>
    </source>
</evidence>
<dbReference type="Proteomes" id="UP000327044">
    <property type="component" value="Unassembled WGS sequence"/>
</dbReference>
<name>A0A5N4B627_PHOPY</name>
<proteinExistence type="predicted"/>
<feature type="compositionally biased region" description="Low complexity" evidence="1">
    <location>
        <begin position="911"/>
        <end position="926"/>
    </location>
</feature>
<feature type="signal peptide" evidence="2">
    <location>
        <begin position="1"/>
        <end position="22"/>
    </location>
</feature>
<feature type="chain" id="PRO_5024402712" evidence="2">
    <location>
        <begin position="23"/>
        <end position="1655"/>
    </location>
</feature>
<dbReference type="InParanoid" id="A0A5N4B627"/>
<accession>A0A5N4B627</accession>
<feature type="region of interest" description="Disordered" evidence="1">
    <location>
        <begin position="992"/>
        <end position="1027"/>
    </location>
</feature>
<feature type="region of interest" description="Disordered" evidence="1">
    <location>
        <begin position="793"/>
        <end position="832"/>
    </location>
</feature>
<evidence type="ECO:0000313" key="3">
    <source>
        <dbReference type="EMBL" id="KAB0804810.1"/>
    </source>
</evidence>
<feature type="compositionally biased region" description="Basic residues" evidence="1">
    <location>
        <begin position="1255"/>
        <end position="1267"/>
    </location>
</feature>
<feature type="compositionally biased region" description="Low complexity" evidence="1">
    <location>
        <begin position="662"/>
        <end position="671"/>
    </location>
</feature>
<dbReference type="EMBL" id="VVIM01000001">
    <property type="protein sequence ID" value="KAB0804810.1"/>
    <property type="molecule type" value="Genomic_DNA"/>
</dbReference>
<feature type="region of interest" description="Disordered" evidence="1">
    <location>
        <begin position="1543"/>
        <end position="1564"/>
    </location>
</feature>
<keyword evidence="4" id="KW-1185">Reference proteome</keyword>
<feature type="region of interest" description="Disordered" evidence="1">
    <location>
        <begin position="1241"/>
        <end position="1285"/>
    </location>
</feature>
<feature type="region of interest" description="Disordered" evidence="1">
    <location>
        <begin position="362"/>
        <end position="381"/>
    </location>
</feature>
<keyword evidence="2" id="KW-0732">Signal</keyword>
<feature type="region of interest" description="Disordered" evidence="1">
    <location>
        <begin position="1593"/>
        <end position="1620"/>
    </location>
</feature>
<feature type="compositionally biased region" description="Low complexity" evidence="1">
    <location>
        <begin position="362"/>
        <end position="372"/>
    </location>
</feature>
<comment type="caution">
    <text evidence="3">The sequence shown here is derived from an EMBL/GenBank/DDBJ whole genome shotgun (WGS) entry which is preliminary data.</text>
</comment>
<feature type="compositionally biased region" description="Polar residues" evidence="1">
    <location>
        <begin position="939"/>
        <end position="949"/>
    </location>
</feature>
<feature type="region of interest" description="Disordered" evidence="1">
    <location>
        <begin position="658"/>
        <end position="708"/>
    </location>
</feature>
<organism evidence="3 4">
    <name type="scientific">Photinus pyralis</name>
    <name type="common">Common eastern firefly</name>
    <name type="synonym">Lampyris pyralis</name>
    <dbReference type="NCBI Taxonomy" id="7054"/>
    <lineage>
        <taxon>Eukaryota</taxon>
        <taxon>Metazoa</taxon>
        <taxon>Ecdysozoa</taxon>
        <taxon>Arthropoda</taxon>
        <taxon>Hexapoda</taxon>
        <taxon>Insecta</taxon>
        <taxon>Pterygota</taxon>
        <taxon>Neoptera</taxon>
        <taxon>Endopterygota</taxon>
        <taxon>Coleoptera</taxon>
        <taxon>Polyphaga</taxon>
        <taxon>Elateriformia</taxon>
        <taxon>Elateroidea</taxon>
        <taxon>Lampyridae</taxon>
        <taxon>Lampyrinae</taxon>
        <taxon>Photinus</taxon>
    </lineage>
</organism>